<dbReference type="AlphaFoldDB" id="A0A5C5VC49"/>
<organism evidence="3 4">
    <name type="scientific">Posidoniimonas corsicana</name>
    <dbReference type="NCBI Taxonomy" id="1938618"/>
    <lineage>
        <taxon>Bacteria</taxon>
        <taxon>Pseudomonadati</taxon>
        <taxon>Planctomycetota</taxon>
        <taxon>Planctomycetia</taxon>
        <taxon>Pirellulales</taxon>
        <taxon>Lacipirellulaceae</taxon>
        <taxon>Posidoniimonas</taxon>
    </lineage>
</organism>
<keyword evidence="4" id="KW-1185">Reference proteome</keyword>
<feature type="transmembrane region" description="Helical" evidence="1">
    <location>
        <begin position="25"/>
        <end position="43"/>
    </location>
</feature>
<dbReference type="Pfam" id="PF04831">
    <property type="entry name" value="POPDC1-3"/>
    <property type="match status" value="1"/>
</dbReference>
<proteinExistence type="predicted"/>
<sequence length="171" mass="19579">MFLDEWCIHVANLFYLASFLGRDMLWLRVLTCFGLAFGVIFFTTCTPTPLYGPTFWHVTFLVINIVQIHLLLVERRRLRLSREQEVVRRAMLEGLTDQELVDTLAHAVMTDNPDFPILTATSSQELTADELAIRDIAFSRLSRAEIINLLSRRVWNSLEGLRGRHGVGSVC</sequence>
<reference evidence="3 4" key="1">
    <citation type="submission" date="2019-02" db="EMBL/GenBank/DDBJ databases">
        <title>Deep-cultivation of Planctomycetes and their phenomic and genomic characterization uncovers novel biology.</title>
        <authorList>
            <person name="Wiegand S."/>
            <person name="Jogler M."/>
            <person name="Boedeker C."/>
            <person name="Pinto D."/>
            <person name="Vollmers J."/>
            <person name="Rivas-Marin E."/>
            <person name="Kohn T."/>
            <person name="Peeters S.H."/>
            <person name="Heuer A."/>
            <person name="Rast P."/>
            <person name="Oberbeckmann S."/>
            <person name="Bunk B."/>
            <person name="Jeske O."/>
            <person name="Meyerdierks A."/>
            <person name="Storesund J.E."/>
            <person name="Kallscheuer N."/>
            <person name="Luecker S."/>
            <person name="Lage O.M."/>
            <person name="Pohl T."/>
            <person name="Merkel B.J."/>
            <person name="Hornburger P."/>
            <person name="Mueller R.-W."/>
            <person name="Bruemmer F."/>
            <person name="Labrenz M."/>
            <person name="Spormann A.M."/>
            <person name="Op Den Camp H."/>
            <person name="Overmann J."/>
            <person name="Amann R."/>
            <person name="Jetten M.S.M."/>
            <person name="Mascher T."/>
            <person name="Medema M.H."/>
            <person name="Devos D.P."/>
            <person name="Kaster A.-K."/>
            <person name="Ovreas L."/>
            <person name="Rohde M."/>
            <person name="Galperin M.Y."/>
            <person name="Jogler C."/>
        </authorList>
    </citation>
    <scope>NUCLEOTIDE SEQUENCE [LARGE SCALE GENOMIC DNA]</scope>
    <source>
        <strain evidence="3 4">KOR34</strain>
    </source>
</reference>
<dbReference type="RefSeq" id="WP_197531111.1">
    <property type="nucleotide sequence ID" value="NZ_SIHJ01000001.1"/>
</dbReference>
<dbReference type="InterPro" id="IPR055272">
    <property type="entry name" value="POPDC1-3_dom"/>
</dbReference>
<accession>A0A5C5VC49</accession>
<evidence type="ECO:0000313" key="3">
    <source>
        <dbReference type="EMBL" id="TWT35831.1"/>
    </source>
</evidence>
<evidence type="ECO:0000313" key="4">
    <source>
        <dbReference type="Proteomes" id="UP000316714"/>
    </source>
</evidence>
<name>A0A5C5VC49_9BACT</name>
<feature type="transmembrane region" description="Helical" evidence="1">
    <location>
        <begin position="55"/>
        <end position="73"/>
    </location>
</feature>
<keyword evidence="1" id="KW-1133">Transmembrane helix</keyword>
<gene>
    <name evidence="3" type="ORF">KOR34_07260</name>
</gene>
<keyword evidence="1" id="KW-0812">Transmembrane</keyword>
<dbReference type="Proteomes" id="UP000316714">
    <property type="component" value="Unassembled WGS sequence"/>
</dbReference>
<evidence type="ECO:0000256" key="1">
    <source>
        <dbReference type="SAM" id="Phobius"/>
    </source>
</evidence>
<protein>
    <recommendedName>
        <fullName evidence="2">POPDC1-3 domain-containing protein</fullName>
    </recommendedName>
</protein>
<evidence type="ECO:0000259" key="2">
    <source>
        <dbReference type="Pfam" id="PF04831"/>
    </source>
</evidence>
<comment type="caution">
    <text evidence="3">The sequence shown here is derived from an EMBL/GenBank/DDBJ whole genome shotgun (WGS) entry which is preliminary data.</text>
</comment>
<keyword evidence="1" id="KW-0472">Membrane</keyword>
<dbReference type="EMBL" id="SIHJ01000001">
    <property type="protein sequence ID" value="TWT35831.1"/>
    <property type="molecule type" value="Genomic_DNA"/>
</dbReference>
<feature type="domain" description="POPDC1-3" evidence="2">
    <location>
        <begin position="4"/>
        <end position="91"/>
    </location>
</feature>